<proteinExistence type="predicted"/>
<keyword evidence="6 14" id="KW-0067">ATP-binding</keyword>
<dbReference type="NCBIfam" id="NF008381">
    <property type="entry name" value="PRK11176.1"/>
    <property type="match status" value="1"/>
</dbReference>
<keyword evidence="2" id="KW-0813">Transport</keyword>
<dbReference type="PROSITE" id="PS50893">
    <property type="entry name" value="ABC_TRANSPORTER_2"/>
    <property type="match status" value="1"/>
</dbReference>
<dbReference type="FunFam" id="3.40.50.300:FF:000140">
    <property type="entry name" value="Lipid A export ATP-binding/permease protein MsbA"/>
    <property type="match status" value="1"/>
</dbReference>
<feature type="transmembrane region" description="Helical" evidence="11">
    <location>
        <begin position="22"/>
        <end position="46"/>
    </location>
</feature>
<dbReference type="PANTHER" id="PTHR43394:SF1">
    <property type="entry name" value="ATP-BINDING CASSETTE SUB-FAMILY B MEMBER 10, MITOCHONDRIAL"/>
    <property type="match status" value="1"/>
</dbReference>
<dbReference type="InterPro" id="IPR011527">
    <property type="entry name" value="ABC1_TM_dom"/>
</dbReference>
<dbReference type="SMART" id="SM00382">
    <property type="entry name" value="AAA"/>
    <property type="match status" value="1"/>
</dbReference>
<accession>A0A109D908</accession>
<evidence type="ECO:0000256" key="8">
    <source>
        <dbReference type="ARBA" id="ARBA00022989"/>
    </source>
</evidence>
<dbReference type="Gene3D" id="1.20.1560.10">
    <property type="entry name" value="ABC transporter type 1, transmembrane domain"/>
    <property type="match status" value="1"/>
</dbReference>
<dbReference type="SUPFAM" id="SSF52540">
    <property type="entry name" value="P-loop containing nucleoside triphosphate hydrolases"/>
    <property type="match status" value="1"/>
</dbReference>
<dbReference type="InterPro" id="IPR003439">
    <property type="entry name" value="ABC_transporter-like_ATP-bd"/>
</dbReference>
<evidence type="ECO:0000256" key="2">
    <source>
        <dbReference type="ARBA" id="ARBA00022448"/>
    </source>
</evidence>
<evidence type="ECO:0000256" key="10">
    <source>
        <dbReference type="ARBA" id="ARBA00023136"/>
    </source>
</evidence>
<name>A0A109D908_9VIBR</name>
<dbReference type="EMBL" id="LMXU01000016">
    <property type="protein sequence ID" value="KWU01112.1"/>
    <property type="molecule type" value="Genomic_DNA"/>
</dbReference>
<dbReference type="RefSeq" id="WP_060468053.1">
    <property type="nucleotide sequence ID" value="NZ_AP025514.1"/>
</dbReference>
<evidence type="ECO:0000256" key="5">
    <source>
        <dbReference type="ARBA" id="ARBA00022741"/>
    </source>
</evidence>
<evidence type="ECO:0000256" key="1">
    <source>
        <dbReference type="ARBA" id="ARBA00004651"/>
    </source>
</evidence>
<dbReference type="Pfam" id="PF00005">
    <property type="entry name" value="ABC_tran"/>
    <property type="match status" value="1"/>
</dbReference>
<dbReference type="Pfam" id="PF00664">
    <property type="entry name" value="ABC_membrane"/>
    <property type="match status" value="1"/>
</dbReference>
<evidence type="ECO:0000256" key="3">
    <source>
        <dbReference type="ARBA" id="ARBA00022475"/>
    </source>
</evidence>
<comment type="subcellular location">
    <subcellularLocation>
        <location evidence="1">Cell membrane</location>
        <topology evidence="1">Multi-pass membrane protein</topology>
    </subcellularLocation>
</comment>
<evidence type="ECO:0000256" key="4">
    <source>
        <dbReference type="ARBA" id="ARBA00022692"/>
    </source>
</evidence>
<keyword evidence="7" id="KW-1278">Translocase</keyword>
<dbReference type="PANTHER" id="PTHR43394">
    <property type="entry name" value="ATP-DEPENDENT PERMEASE MDL1, MITOCHONDRIAL"/>
    <property type="match status" value="1"/>
</dbReference>
<dbReference type="GO" id="GO:0016887">
    <property type="term" value="F:ATP hydrolysis activity"/>
    <property type="evidence" value="ECO:0007669"/>
    <property type="project" value="InterPro"/>
</dbReference>
<keyword evidence="3" id="KW-1003">Cell membrane</keyword>
<evidence type="ECO:0000313" key="14">
    <source>
        <dbReference type="EMBL" id="KWU01112.1"/>
    </source>
</evidence>
<comment type="caution">
    <text evidence="14">The sequence shown here is derived from an EMBL/GenBank/DDBJ whole genome shotgun (WGS) entry which is preliminary data.</text>
</comment>
<reference evidence="14 15" key="1">
    <citation type="submission" date="2015-11" db="EMBL/GenBank/DDBJ databases">
        <title>Draft WGS of Vibrio toranzoniae.</title>
        <authorList>
            <person name="Lasa A."/>
            <person name="Romalde J.L."/>
        </authorList>
    </citation>
    <scope>NUCLEOTIDE SEQUENCE [LARGE SCALE GENOMIC DNA]</scope>
    <source>
        <strain evidence="14 15">Vb 10.8</strain>
    </source>
</reference>
<feature type="domain" description="ABC transporter" evidence="12">
    <location>
        <begin position="342"/>
        <end position="578"/>
    </location>
</feature>
<evidence type="ECO:0000256" key="7">
    <source>
        <dbReference type="ARBA" id="ARBA00022967"/>
    </source>
</evidence>
<keyword evidence="5" id="KW-0547">Nucleotide-binding</keyword>
<dbReference type="InterPro" id="IPR011917">
    <property type="entry name" value="ABC_transpr_lipidA"/>
</dbReference>
<evidence type="ECO:0000259" key="12">
    <source>
        <dbReference type="PROSITE" id="PS50893"/>
    </source>
</evidence>
<dbReference type="NCBIfam" id="TIGR02203">
    <property type="entry name" value="MsbA_lipidA"/>
    <property type="match status" value="1"/>
</dbReference>
<feature type="domain" description="ABC transmembrane type-1" evidence="13">
    <location>
        <begin position="29"/>
        <end position="310"/>
    </location>
</feature>
<organism evidence="14 15">
    <name type="scientific">Vibrio toranzoniae</name>
    <dbReference type="NCBI Taxonomy" id="1194427"/>
    <lineage>
        <taxon>Bacteria</taxon>
        <taxon>Pseudomonadati</taxon>
        <taxon>Pseudomonadota</taxon>
        <taxon>Gammaproteobacteria</taxon>
        <taxon>Vibrionales</taxon>
        <taxon>Vibrionaceae</taxon>
        <taxon>Vibrio</taxon>
    </lineage>
</organism>
<dbReference type="OrthoDB" id="9806127at2"/>
<feature type="transmembrane region" description="Helical" evidence="11">
    <location>
        <begin position="142"/>
        <end position="162"/>
    </location>
</feature>
<dbReference type="InterPro" id="IPR039421">
    <property type="entry name" value="Type_1_exporter"/>
</dbReference>
<dbReference type="Proteomes" id="UP000057389">
    <property type="component" value="Unassembled WGS sequence"/>
</dbReference>
<dbReference type="InterPro" id="IPR003593">
    <property type="entry name" value="AAA+_ATPase"/>
</dbReference>
<dbReference type="CDD" id="cd03251">
    <property type="entry name" value="ABCC_MsbA"/>
    <property type="match status" value="1"/>
</dbReference>
<dbReference type="SUPFAM" id="SSF90123">
    <property type="entry name" value="ABC transporter transmembrane region"/>
    <property type="match status" value="1"/>
</dbReference>
<keyword evidence="9" id="KW-0445">Lipid transport</keyword>
<gene>
    <name evidence="14" type="ORF">APQ14_07410</name>
</gene>
<dbReference type="InterPro" id="IPR027417">
    <property type="entry name" value="P-loop_NTPase"/>
</dbReference>
<dbReference type="GO" id="GO:0015421">
    <property type="term" value="F:ABC-type oligopeptide transporter activity"/>
    <property type="evidence" value="ECO:0007669"/>
    <property type="project" value="TreeGrafter"/>
</dbReference>
<evidence type="ECO:0000256" key="6">
    <source>
        <dbReference type="ARBA" id="ARBA00022840"/>
    </source>
</evidence>
<dbReference type="CDD" id="cd18552">
    <property type="entry name" value="ABC_6TM_MsbA_like"/>
    <property type="match status" value="1"/>
</dbReference>
<sequence length="582" mass="64006">MSTQTDETTWVTFKRLWTYIRLYKAGLGVAVIALIINAVSDTYMISLLKPLLDEGFGNAESDFLRTLPFIVFAMMFIRGVSGFVSTYCLSWVSGNVVMEIRRKIFSHFMHMPVSFFDKEQTGALLSRITYDSEQVSAATSKALVSIVREGASIIGLLTLMFWNSWQLSLVLFAVAPLVAWAIGIVSKRFRKISKNMQTSMGHVASSAEQMLKGHKVVLTYGGQDLEKHRFDKVSNQMRQQSMKLITAQAAANPIIQMIASVAIVVVLVLASVDSIKAELTPGTFTVVFSAMFGLMRPLKALTNVTSEFQRGMAASTTLFGLMDLDTEQNTGTLKPKTVAGEVAVKDVTFTYDGAEKPALDKVSFNIPKGKTVALVGRSGSGKSTIANLFTRFYDVDSGSIELDGHDIRDYELRNLREHFALVSQNVHLFNDTVANNIAYAAEEQYSREQIEHAAKLAHASEFIEGMENGIDTVVGENGASLSGGQRQRIAIARALLRDAPVLILDEATSALDTESERAIQSALEELQKDKTVLVIAHRLSTIEQADEILVVDDGQIVERGAHTELIEHDGAYAQLHRIQFSG</sequence>
<dbReference type="AlphaFoldDB" id="A0A109D908"/>
<dbReference type="GO" id="GO:0005524">
    <property type="term" value="F:ATP binding"/>
    <property type="evidence" value="ECO:0007669"/>
    <property type="project" value="UniProtKB-KW"/>
</dbReference>
<evidence type="ECO:0000256" key="11">
    <source>
        <dbReference type="SAM" id="Phobius"/>
    </source>
</evidence>
<evidence type="ECO:0000256" key="9">
    <source>
        <dbReference type="ARBA" id="ARBA00023055"/>
    </source>
</evidence>
<dbReference type="Gene3D" id="3.40.50.300">
    <property type="entry name" value="P-loop containing nucleotide triphosphate hydrolases"/>
    <property type="match status" value="1"/>
</dbReference>
<dbReference type="InterPro" id="IPR017871">
    <property type="entry name" value="ABC_transporter-like_CS"/>
</dbReference>
<dbReference type="PROSITE" id="PS00211">
    <property type="entry name" value="ABC_TRANSPORTER_1"/>
    <property type="match status" value="1"/>
</dbReference>
<keyword evidence="4 11" id="KW-0812">Transmembrane</keyword>
<dbReference type="GeneID" id="300178859"/>
<protein>
    <submittedName>
        <fullName evidence="14">Lipid A export permease/ATP-binding protein MsbA</fullName>
    </submittedName>
</protein>
<dbReference type="InterPro" id="IPR036640">
    <property type="entry name" value="ABC1_TM_sf"/>
</dbReference>
<keyword evidence="8 11" id="KW-1133">Transmembrane helix</keyword>
<feature type="transmembrane region" description="Helical" evidence="11">
    <location>
        <begin position="66"/>
        <end position="92"/>
    </location>
</feature>
<evidence type="ECO:0000313" key="15">
    <source>
        <dbReference type="Proteomes" id="UP000057389"/>
    </source>
</evidence>
<keyword evidence="15" id="KW-1185">Reference proteome</keyword>
<dbReference type="GO" id="GO:0005886">
    <property type="term" value="C:plasma membrane"/>
    <property type="evidence" value="ECO:0007669"/>
    <property type="project" value="UniProtKB-SubCell"/>
</dbReference>
<feature type="transmembrane region" description="Helical" evidence="11">
    <location>
        <begin position="168"/>
        <end position="186"/>
    </location>
</feature>
<evidence type="ECO:0000259" key="13">
    <source>
        <dbReference type="PROSITE" id="PS50929"/>
    </source>
</evidence>
<dbReference type="GO" id="GO:0034040">
    <property type="term" value="F:ATPase-coupled lipid transmembrane transporter activity"/>
    <property type="evidence" value="ECO:0007669"/>
    <property type="project" value="InterPro"/>
</dbReference>
<dbReference type="PROSITE" id="PS50929">
    <property type="entry name" value="ABC_TM1F"/>
    <property type="match status" value="1"/>
</dbReference>
<keyword evidence="10 11" id="KW-0472">Membrane</keyword>
<feature type="transmembrane region" description="Helical" evidence="11">
    <location>
        <begin position="244"/>
        <end position="270"/>
    </location>
</feature>